<proteinExistence type="predicted"/>
<evidence type="ECO:0000256" key="1">
    <source>
        <dbReference type="SAM" id="Phobius"/>
    </source>
</evidence>
<dbReference type="RefSeq" id="WP_129011673.1">
    <property type="nucleotide sequence ID" value="NZ_CP053835.1"/>
</dbReference>
<dbReference type="KEGG" id="adz:ADFLV_2479"/>
<keyword evidence="1" id="KW-1133">Transmembrane helix</keyword>
<keyword evidence="1" id="KW-0472">Membrane</keyword>
<reference evidence="2 3" key="1">
    <citation type="submission" date="2020-05" db="EMBL/GenBank/DDBJ databases">
        <title>Complete genome sequencing of Campylobacter and Arcobacter type strains.</title>
        <authorList>
            <person name="Miller W.G."/>
            <person name="Yee E."/>
        </authorList>
    </citation>
    <scope>NUCLEOTIDE SEQUENCE [LARGE SCALE GENOMIC DNA]</scope>
    <source>
        <strain evidence="2 3">LMG 25694</strain>
    </source>
</reference>
<evidence type="ECO:0000313" key="3">
    <source>
        <dbReference type="Proteomes" id="UP000503313"/>
    </source>
</evidence>
<sequence length="484" mass="56532">MKLVKIFIFFQFFIITLFADVNLYIKDKVVKGEPLVFTLEISGNEIKFPDLSLIEGNSVQEISSSISTNVINSEITKVIKKSYSFIPTKDFIFPSLEFEIDGKKYHTDEKNIILEKASKTKSDIFDLSIKTDKKEFYVGENFILKIVFKHKKDLQIVGLALGKPNFENFWYKQIDDTKRYEENDFSVIELKFLMTPLKEGNLTINPMLLQAQVMDDSFRSFFSTTKDVNIYSNELNFDVKALPSNIKLVGDFEIETTIDKQKVKHGEAISYKLKIKGTGNIDDIPDIKLPIKDVTIYENKPEIKTYISNDKYEGTYEKVYSIIPNKSFTIPSINFEFFDKEQQKVISKTTKSYDIEVEDAEKREEVVLEKAKDENKVLESKEIIVEKISFKDRVMFFIFGVLFTVLVFSIYFYINRYKNIKKEELKPLSKKVKETKTKTELIKILAVYMKIDSRLDELIYQLEKVEDVNIIKKHILKILKELKL</sequence>
<name>A0AAE7BI69_9BACT</name>
<dbReference type="InterPro" id="IPR025738">
    <property type="entry name" value="BatD"/>
</dbReference>
<dbReference type="AlphaFoldDB" id="A0AAE7BI69"/>
<dbReference type="PANTHER" id="PTHR40940:SF2">
    <property type="entry name" value="BATD"/>
    <property type="match status" value="1"/>
</dbReference>
<organism evidence="2 3">
    <name type="scientific">Arcobacter defluvii</name>
    <dbReference type="NCBI Taxonomy" id="873191"/>
    <lineage>
        <taxon>Bacteria</taxon>
        <taxon>Pseudomonadati</taxon>
        <taxon>Campylobacterota</taxon>
        <taxon>Epsilonproteobacteria</taxon>
        <taxon>Campylobacterales</taxon>
        <taxon>Arcobacteraceae</taxon>
        <taxon>Arcobacter</taxon>
    </lineage>
</organism>
<accession>A0AAE7BI69</accession>
<keyword evidence="1" id="KW-0812">Transmembrane</keyword>
<dbReference type="Pfam" id="PF13584">
    <property type="entry name" value="BatD"/>
    <property type="match status" value="2"/>
</dbReference>
<evidence type="ECO:0000313" key="2">
    <source>
        <dbReference type="EMBL" id="QKF78462.1"/>
    </source>
</evidence>
<protein>
    <submittedName>
        <fullName evidence="2">Aerotolerance protein BatD</fullName>
    </submittedName>
</protein>
<keyword evidence="3" id="KW-1185">Reference proteome</keyword>
<feature type="transmembrane region" description="Helical" evidence="1">
    <location>
        <begin position="394"/>
        <end position="414"/>
    </location>
</feature>
<gene>
    <name evidence="2" type="ORF">ADFLV_2479</name>
</gene>
<dbReference type="EMBL" id="CP053835">
    <property type="protein sequence ID" value="QKF78462.1"/>
    <property type="molecule type" value="Genomic_DNA"/>
</dbReference>
<dbReference type="Proteomes" id="UP000503313">
    <property type="component" value="Chromosome"/>
</dbReference>
<dbReference type="PANTHER" id="PTHR40940">
    <property type="entry name" value="PROTEIN BATD-RELATED"/>
    <property type="match status" value="1"/>
</dbReference>